<gene>
    <name evidence="3" type="ORF">ACFFIA_17190</name>
</gene>
<evidence type="ECO:0000313" key="3">
    <source>
        <dbReference type="EMBL" id="MFC0529391.1"/>
    </source>
</evidence>
<comment type="caution">
    <text evidence="3">The sequence shown here is derived from an EMBL/GenBank/DDBJ whole genome shotgun (WGS) entry which is preliminary data.</text>
</comment>
<dbReference type="InterPro" id="IPR036661">
    <property type="entry name" value="Luciferase-like_sf"/>
</dbReference>
<dbReference type="InterPro" id="IPR011251">
    <property type="entry name" value="Luciferase-like_dom"/>
</dbReference>
<dbReference type="PANTHER" id="PTHR43244:SF1">
    <property type="entry name" value="5,10-METHYLENETETRAHYDROMETHANOPTERIN REDUCTASE"/>
    <property type="match status" value="1"/>
</dbReference>
<evidence type="ECO:0000313" key="4">
    <source>
        <dbReference type="Proteomes" id="UP001589867"/>
    </source>
</evidence>
<keyword evidence="1 3" id="KW-0560">Oxidoreductase</keyword>
<dbReference type="EC" id="1.-.-.-" evidence="3"/>
<reference evidence="3 4" key="1">
    <citation type="submission" date="2024-09" db="EMBL/GenBank/DDBJ databases">
        <authorList>
            <person name="Sun Q."/>
            <person name="Mori K."/>
        </authorList>
    </citation>
    <scope>NUCLEOTIDE SEQUENCE [LARGE SCALE GENOMIC DNA]</scope>
    <source>
        <strain evidence="3 4">TBRC 3947</strain>
    </source>
</reference>
<protein>
    <submittedName>
        <fullName evidence="3">LLM class flavin-dependent oxidoreductase</fullName>
        <ecNumber evidence="3">1.-.-.-</ecNumber>
    </submittedName>
</protein>
<dbReference type="SUPFAM" id="SSF51679">
    <property type="entry name" value="Bacterial luciferase-like"/>
    <property type="match status" value="1"/>
</dbReference>
<dbReference type="PANTHER" id="PTHR43244">
    <property type="match status" value="1"/>
</dbReference>
<organism evidence="3 4">
    <name type="scientific">Phytohabitans kaempferiae</name>
    <dbReference type="NCBI Taxonomy" id="1620943"/>
    <lineage>
        <taxon>Bacteria</taxon>
        <taxon>Bacillati</taxon>
        <taxon>Actinomycetota</taxon>
        <taxon>Actinomycetes</taxon>
        <taxon>Micromonosporales</taxon>
        <taxon>Micromonosporaceae</taxon>
    </lineage>
</organism>
<dbReference type="CDD" id="cd01097">
    <property type="entry name" value="Tetrahydromethanopterin_reductase"/>
    <property type="match status" value="1"/>
</dbReference>
<evidence type="ECO:0000259" key="2">
    <source>
        <dbReference type="Pfam" id="PF00296"/>
    </source>
</evidence>
<dbReference type="Gene3D" id="3.20.20.30">
    <property type="entry name" value="Luciferase-like domain"/>
    <property type="match status" value="1"/>
</dbReference>
<proteinExistence type="predicted"/>
<name>A0ABV6M3W9_9ACTN</name>
<dbReference type="InterPro" id="IPR050564">
    <property type="entry name" value="F420-G6PD/mer"/>
</dbReference>
<keyword evidence="4" id="KW-1185">Reference proteome</keyword>
<dbReference type="GO" id="GO:0016491">
    <property type="term" value="F:oxidoreductase activity"/>
    <property type="evidence" value="ECO:0007669"/>
    <property type="project" value="UniProtKB-KW"/>
</dbReference>
<dbReference type="RefSeq" id="WP_377252094.1">
    <property type="nucleotide sequence ID" value="NZ_JBHLUH010000031.1"/>
</dbReference>
<accession>A0ABV6M3W9</accession>
<dbReference type="EMBL" id="JBHLUH010000031">
    <property type="protein sequence ID" value="MFC0529391.1"/>
    <property type="molecule type" value="Genomic_DNA"/>
</dbReference>
<feature type="domain" description="Luciferase-like" evidence="2">
    <location>
        <begin position="18"/>
        <end position="315"/>
    </location>
</feature>
<sequence>MITTSRPRLGFAVGYDPSASVGDMAALMARAEARGFDTGFFSETFYTNRDSVSAISAFAMETSRMALGTTQVVRLRSPLVMAQTAATLDELSGGRFVLVVGACTNKHAARNGLPPQSPGVVLREYVECIRELLTGAQVTFRGRYVSLDAVGLNWTPARPDIPIWIAAASPLGLRIAGEVGDGILLDAGTSPEYSANALAIAREARTAAGLDMAGFTVAQLVNTSIEPTKAAAIEAVRWEVASKFKYPSTARGKVLVGEPNISPDAPAELSAIYAEKGLDALLAAIPDTYVEALTAAGPVPEVRRRLDRYRAAGVDLPLVRAASVGQVDRLLAAVDELTAPEAEGAARDVR</sequence>
<dbReference type="Pfam" id="PF00296">
    <property type="entry name" value="Bac_luciferase"/>
    <property type="match status" value="1"/>
</dbReference>
<evidence type="ECO:0000256" key="1">
    <source>
        <dbReference type="ARBA" id="ARBA00023002"/>
    </source>
</evidence>
<dbReference type="Proteomes" id="UP001589867">
    <property type="component" value="Unassembled WGS sequence"/>
</dbReference>